<sequence length="64" mass="7137">MSPERGLDATYCGHCGEPGVHPACEARRALEPPRYCARCRRRMKVQVTPRGWSAECVEHGVVRG</sequence>
<comment type="caution">
    <text evidence="9">The sequence shown here is derived from an EMBL/GenBank/DDBJ whole genome shotgun (WGS) entry which is preliminary data.</text>
</comment>
<evidence type="ECO:0000256" key="7">
    <source>
        <dbReference type="ARBA" id="ARBA00093796"/>
    </source>
</evidence>
<dbReference type="EMBL" id="JBFPJR010000003">
    <property type="protein sequence ID" value="MEX0426506.1"/>
    <property type="molecule type" value="Genomic_DNA"/>
</dbReference>
<dbReference type="Pfam" id="PF26519">
    <property type="entry name" value="BsaP"/>
    <property type="match status" value="1"/>
</dbReference>
<proteinExistence type="inferred from homology"/>
<reference evidence="9 10" key="1">
    <citation type="submission" date="2024-07" db="EMBL/GenBank/DDBJ databases">
        <authorList>
            <person name="Lee S."/>
            <person name="Kang M."/>
        </authorList>
    </citation>
    <scope>NUCLEOTIDE SEQUENCE [LARGE SCALE GENOMIC DNA]</scope>
    <source>
        <strain evidence="9 10">DS6</strain>
    </source>
</reference>
<evidence type="ECO:0000256" key="4">
    <source>
        <dbReference type="ARBA" id="ARBA00023004"/>
    </source>
</evidence>
<keyword evidence="10" id="KW-1185">Reference proteome</keyword>
<comment type="function">
    <text evidence="5">Required for the activity of the biotin synthase BioB.</text>
</comment>
<keyword evidence="2" id="KW-0479">Metal-binding</keyword>
<dbReference type="InterPro" id="IPR058605">
    <property type="entry name" value="BsaP_C"/>
</dbReference>
<dbReference type="InterPro" id="IPR011011">
    <property type="entry name" value="Znf_FYVE_PHD"/>
</dbReference>
<evidence type="ECO:0000313" key="9">
    <source>
        <dbReference type="EMBL" id="MEX0426506.1"/>
    </source>
</evidence>
<dbReference type="RefSeq" id="WP_367991227.1">
    <property type="nucleotide sequence ID" value="NZ_JBFPJR010000003.1"/>
</dbReference>
<evidence type="ECO:0000259" key="8">
    <source>
        <dbReference type="Pfam" id="PF26519"/>
    </source>
</evidence>
<name>A0ABV3SU88_9ACTN</name>
<gene>
    <name evidence="9" type="ORF">AB3X52_02665</name>
</gene>
<protein>
    <recommendedName>
        <fullName evidence="7">Biotin synthase auxiliary protein</fullName>
    </recommendedName>
</protein>
<accession>A0ABV3SU88</accession>
<evidence type="ECO:0000256" key="3">
    <source>
        <dbReference type="ARBA" id="ARBA00022756"/>
    </source>
</evidence>
<evidence type="ECO:0000256" key="6">
    <source>
        <dbReference type="ARBA" id="ARBA00093780"/>
    </source>
</evidence>
<keyword evidence="4" id="KW-0408">Iron</keyword>
<evidence type="ECO:0000256" key="2">
    <source>
        <dbReference type="ARBA" id="ARBA00022723"/>
    </source>
</evidence>
<dbReference type="Proteomes" id="UP001556631">
    <property type="component" value="Unassembled WGS sequence"/>
</dbReference>
<feature type="domain" description="Biotin synthase auxiliary protein C-terminal" evidence="8">
    <location>
        <begin position="43"/>
        <end position="63"/>
    </location>
</feature>
<dbReference type="SUPFAM" id="SSF57903">
    <property type="entry name" value="FYVE/PHD zinc finger"/>
    <property type="match status" value="1"/>
</dbReference>
<evidence type="ECO:0000313" key="10">
    <source>
        <dbReference type="Proteomes" id="UP001556631"/>
    </source>
</evidence>
<evidence type="ECO:0000256" key="1">
    <source>
        <dbReference type="ARBA" id="ARBA00001915"/>
    </source>
</evidence>
<comment type="similarity">
    <text evidence="6">Belongs to the BsaP family.</text>
</comment>
<evidence type="ECO:0000256" key="5">
    <source>
        <dbReference type="ARBA" id="ARBA00093761"/>
    </source>
</evidence>
<organism evidence="9 10">
    <name type="scientific">Nocardioides eburneus</name>
    <dbReference type="NCBI Taxonomy" id="3231482"/>
    <lineage>
        <taxon>Bacteria</taxon>
        <taxon>Bacillati</taxon>
        <taxon>Actinomycetota</taxon>
        <taxon>Actinomycetes</taxon>
        <taxon>Propionibacteriales</taxon>
        <taxon>Nocardioidaceae</taxon>
        <taxon>Nocardioides</taxon>
    </lineage>
</organism>
<comment type="cofactor">
    <cofactor evidence="1">
        <name>iron-sulfur cluster</name>
        <dbReference type="ChEBI" id="CHEBI:30408"/>
    </cofactor>
</comment>
<keyword evidence="3" id="KW-0093">Biotin biosynthesis</keyword>